<dbReference type="AlphaFoldDB" id="A0A8S1Q509"/>
<accession>A0A8S1Q509</accession>
<dbReference type="Proteomes" id="UP000688137">
    <property type="component" value="Unassembled WGS sequence"/>
</dbReference>
<evidence type="ECO:0000313" key="3">
    <source>
        <dbReference type="Proteomes" id="UP000688137"/>
    </source>
</evidence>
<sequence>MQGYQQSRGPVQQQQIYEQQSFQEEQALIQYYIYQDFQNIINLLYSMKAIQQYFVNEPNHPAITLSINKVILQLNISNSIHYDLDKEHKGIQAQHCIMEERYKVQNMLKSFYNEFGQGQQQQLINNYIQNSLQQKVSIKQFALQQTQDFVFNQNLLNQLIPQVEVIEQQIQQIKQAKYYRIPDQYEIKNKAIDFQNQTKYKLQSIYPKTTQFNPTDVRVTQNMQQNGGSLIQNYNNIGDPNLTASGKSNNQTYQKQY</sequence>
<protein>
    <submittedName>
        <fullName evidence="2">Uncharacterized protein</fullName>
    </submittedName>
</protein>
<reference evidence="2" key="1">
    <citation type="submission" date="2021-01" db="EMBL/GenBank/DDBJ databases">
        <authorList>
            <consortium name="Genoscope - CEA"/>
            <person name="William W."/>
        </authorList>
    </citation>
    <scope>NUCLEOTIDE SEQUENCE</scope>
</reference>
<gene>
    <name evidence="2" type="ORF">PPRIM_AZ9-3.1.T1430017</name>
</gene>
<evidence type="ECO:0000256" key="1">
    <source>
        <dbReference type="SAM" id="MobiDB-lite"/>
    </source>
</evidence>
<proteinExistence type="predicted"/>
<comment type="caution">
    <text evidence="2">The sequence shown here is derived from an EMBL/GenBank/DDBJ whole genome shotgun (WGS) entry which is preliminary data.</text>
</comment>
<keyword evidence="3" id="KW-1185">Reference proteome</keyword>
<dbReference type="OMA" id="CIMEERY"/>
<organism evidence="2 3">
    <name type="scientific">Paramecium primaurelia</name>
    <dbReference type="NCBI Taxonomy" id="5886"/>
    <lineage>
        <taxon>Eukaryota</taxon>
        <taxon>Sar</taxon>
        <taxon>Alveolata</taxon>
        <taxon>Ciliophora</taxon>
        <taxon>Intramacronucleata</taxon>
        <taxon>Oligohymenophorea</taxon>
        <taxon>Peniculida</taxon>
        <taxon>Parameciidae</taxon>
        <taxon>Paramecium</taxon>
    </lineage>
</organism>
<feature type="region of interest" description="Disordered" evidence="1">
    <location>
        <begin position="234"/>
        <end position="257"/>
    </location>
</feature>
<evidence type="ECO:0000313" key="2">
    <source>
        <dbReference type="EMBL" id="CAD8110105.1"/>
    </source>
</evidence>
<dbReference type="EMBL" id="CAJJDM010000147">
    <property type="protein sequence ID" value="CAD8110105.1"/>
    <property type="molecule type" value="Genomic_DNA"/>
</dbReference>
<name>A0A8S1Q509_PARPR</name>